<dbReference type="PANTHER" id="PTHR13947:SF37">
    <property type="entry name" value="LD18367P"/>
    <property type="match status" value="1"/>
</dbReference>
<dbReference type="Proteomes" id="UP000070544">
    <property type="component" value="Unassembled WGS sequence"/>
</dbReference>
<dbReference type="PANTHER" id="PTHR13947">
    <property type="entry name" value="GNAT FAMILY N-ACETYLTRANSFERASE"/>
    <property type="match status" value="1"/>
</dbReference>
<dbReference type="AlphaFoldDB" id="A0A139AMW6"/>
<reference evidence="3 4" key="1">
    <citation type="journal article" date="2015" name="Genome Biol. Evol.">
        <title>Phylogenomic analyses indicate that early fungi evolved digesting cell walls of algal ancestors of land plants.</title>
        <authorList>
            <person name="Chang Y."/>
            <person name="Wang S."/>
            <person name="Sekimoto S."/>
            <person name="Aerts A.L."/>
            <person name="Choi C."/>
            <person name="Clum A."/>
            <person name="LaButti K.M."/>
            <person name="Lindquist E.A."/>
            <person name="Yee Ngan C."/>
            <person name="Ohm R.A."/>
            <person name="Salamov A.A."/>
            <person name="Grigoriev I.V."/>
            <person name="Spatafora J.W."/>
            <person name="Berbee M.L."/>
        </authorList>
    </citation>
    <scope>NUCLEOTIDE SEQUENCE [LARGE SCALE GENOMIC DNA]</scope>
    <source>
        <strain evidence="3 4">JEL478</strain>
    </source>
</reference>
<keyword evidence="4" id="KW-1185">Reference proteome</keyword>
<dbReference type="Gene3D" id="3.40.630.30">
    <property type="match status" value="1"/>
</dbReference>
<evidence type="ECO:0000313" key="3">
    <source>
        <dbReference type="EMBL" id="KXS18106.1"/>
    </source>
</evidence>
<keyword evidence="1 3" id="KW-0808">Transferase</keyword>
<evidence type="ECO:0000313" key="4">
    <source>
        <dbReference type="Proteomes" id="UP000070544"/>
    </source>
</evidence>
<protein>
    <submittedName>
        <fullName evidence="3">Putative acetyltransferase</fullName>
    </submittedName>
</protein>
<evidence type="ECO:0000259" key="2">
    <source>
        <dbReference type="PROSITE" id="PS51186"/>
    </source>
</evidence>
<name>A0A139AMW6_GONPJ</name>
<feature type="domain" description="N-acetyltransferase" evidence="2">
    <location>
        <begin position="7"/>
        <end position="152"/>
    </location>
</feature>
<dbReference type="PROSITE" id="PS51186">
    <property type="entry name" value="GNAT"/>
    <property type="match status" value="1"/>
</dbReference>
<dbReference type="CDD" id="cd04301">
    <property type="entry name" value="NAT_SF"/>
    <property type="match status" value="1"/>
</dbReference>
<dbReference type="Pfam" id="PF00583">
    <property type="entry name" value="Acetyltransf_1"/>
    <property type="match status" value="1"/>
</dbReference>
<evidence type="ECO:0000256" key="1">
    <source>
        <dbReference type="ARBA" id="ARBA00022679"/>
    </source>
</evidence>
<dbReference type="InterPro" id="IPR016181">
    <property type="entry name" value="Acyl_CoA_acyltransferase"/>
</dbReference>
<organism evidence="3 4">
    <name type="scientific">Gonapodya prolifera (strain JEL478)</name>
    <name type="common">Monoblepharis prolifera</name>
    <dbReference type="NCBI Taxonomy" id="1344416"/>
    <lineage>
        <taxon>Eukaryota</taxon>
        <taxon>Fungi</taxon>
        <taxon>Fungi incertae sedis</taxon>
        <taxon>Chytridiomycota</taxon>
        <taxon>Chytridiomycota incertae sedis</taxon>
        <taxon>Monoblepharidomycetes</taxon>
        <taxon>Monoblepharidales</taxon>
        <taxon>Gonapodyaceae</taxon>
        <taxon>Gonapodya</taxon>
    </lineage>
</organism>
<dbReference type="GO" id="GO:0008080">
    <property type="term" value="F:N-acetyltransferase activity"/>
    <property type="evidence" value="ECO:0007669"/>
    <property type="project" value="InterPro"/>
</dbReference>
<dbReference type="EMBL" id="KQ965743">
    <property type="protein sequence ID" value="KXS18106.1"/>
    <property type="molecule type" value="Genomic_DNA"/>
</dbReference>
<proteinExistence type="predicted"/>
<gene>
    <name evidence="3" type="ORF">M427DRAFT_29853</name>
</gene>
<dbReference type="OrthoDB" id="41532at2759"/>
<accession>A0A139AMW6</accession>
<sequence length="152" mass="17096">MVDPTDPIISQFLPRHQQSAQTLILRGLEARWGTLDPSLNPDLANIGASFANGVFLVAHAGDRLVGTGGYAPEPGHEDTVRVSRMSVDSEHRRQGIGWMILEELCERAKRAGMKRVVLETTKTWDDAIAFYTRYGFRTVNIDDDDRHFIMEL</sequence>
<dbReference type="InterPro" id="IPR000182">
    <property type="entry name" value="GNAT_dom"/>
</dbReference>
<dbReference type="SUPFAM" id="SSF55729">
    <property type="entry name" value="Acyl-CoA N-acyltransferases (Nat)"/>
    <property type="match status" value="1"/>
</dbReference>
<dbReference type="STRING" id="1344416.A0A139AMW6"/>
<dbReference type="InterPro" id="IPR050769">
    <property type="entry name" value="NAT_camello-type"/>
</dbReference>